<gene>
    <name evidence="1" type="ORF">GLOTRDRAFT_97754</name>
</gene>
<dbReference type="EMBL" id="KB469296">
    <property type="protein sequence ID" value="EPQ60663.1"/>
    <property type="molecule type" value="Genomic_DNA"/>
</dbReference>
<sequence length="101" mass="11699">MDHLYIMAGSVWSTLYHNSMVITERTLILRCRRGKQSFTAVLDCPELRKDESVIHASLLIEIVTMESVRPAPPLVSPAHEHGTHQGRAWWRFEWIFRDGGR</sequence>
<proteinExistence type="predicted"/>
<dbReference type="RefSeq" id="XP_007861022.1">
    <property type="nucleotide sequence ID" value="XM_007862831.1"/>
</dbReference>
<keyword evidence="2" id="KW-1185">Reference proteome</keyword>
<evidence type="ECO:0000313" key="2">
    <source>
        <dbReference type="Proteomes" id="UP000030669"/>
    </source>
</evidence>
<protein>
    <submittedName>
        <fullName evidence="1">Uncharacterized protein</fullName>
    </submittedName>
</protein>
<dbReference type="HOGENOM" id="CLU_2291992_0_0_1"/>
<accession>S7QMI6</accession>
<organism evidence="1 2">
    <name type="scientific">Gloeophyllum trabeum (strain ATCC 11539 / FP-39264 / Madison 617)</name>
    <name type="common">Brown rot fungus</name>
    <dbReference type="NCBI Taxonomy" id="670483"/>
    <lineage>
        <taxon>Eukaryota</taxon>
        <taxon>Fungi</taxon>
        <taxon>Dikarya</taxon>
        <taxon>Basidiomycota</taxon>
        <taxon>Agaricomycotina</taxon>
        <taxon>Agaricomycetes</taxon>
        <taxon>Gloeophyllales</taxon>
        <taxon>Gloeophyllaceae</taxon>
        <taxon>Gloeophyllum</taxon>
    </lineage>
</organism>
<dbReference type="GeneID" id="19310021"/>
<name>S7QMI6_GLOTA</name>
<dbReference type="Proteomes" id="UP000030669">
    <property type="component" value="Unassembled WGS sequence"/>
</dbReference>
<dbReference type="KEGG" id="gtr:GLOTRDRAFT_97754"/>
<evidence type="ECO:0000313" key="1">
    <source>
        <dbReference type="EMBL" id="EPQ60663.1"/>
    </source>
</evidence>
<reference evidence="1 2" key="1">
    <citation type="journal article" date="2012" name="Science">
        <title>The Paleozoic origin of enzymatic lignin decomposition reconstructed from 31 fungal genomes.</title>
        <authorList>
            <person name="Floudas D."/>
            <person name="Binder M."/>
            <person name="Riley R."/>
            <person name="Barry K."/>
            <person name="Blanchette R.A."/>
            <person name="Henrissat B."/>
            <person name="Martinez A.T."/>
            <person name="Otillar R."/>
            <person name="Spatafora J.W."/>
            <person name="Yadav J.S."/>
            <person name="Aerts A."/>
            <person name="Benoit I."/>
            <person name="Boyd A."/>
            <person name="Carlson A."/>
            <person name="Copeland A."/>
            <person name="Coutinho P.M."/>
            <person name="de Vries R.P."/>
            <person name="Ferreira P."/>
            <person name="Findley K."/>
            <person name="Foster B."/>
            <person name="Gaskell J."/>
            <person name="Glotzer D."/>
            <person name="Gorecki P."/>
            <person name="Heitman J."/>
            <person name="Hesse C."/>
            <person name="Hori C."/>
            <person name="Igarashi K."/>
            <person name="Jurgens J.A."/>
            <person name="Kallen N."/>
            <person name="Kersten P."/>
            <person name="Kohler A."/>
            <person name="Kuees U."/>
            <person name="Kumar T.K.A."/>
            <person name="Kuo A."/>
            <person name="LaButti K."/>
            <person name="Larrondo L.F."/>
            <person name="Lindquist E."/>
            <person name="Ling A."/>
            <person name="Lombard V."/>
            <person name="Lucas S."/>
            <person name="Lundell T."/>
            <person name="Martin R."/>
            <person name="McLaughlin D.J."/>
            <person name="Morgenstern I."/>
            <person name="Morin E."/>
            <person name="Murat C."/>
            <person name="Nagy L.G."/>
            <person name="Nolan M."/>
            <person name="Ohm R.A."/>
            <person name="Patyshakuliyeva A."/>
            <person name="Rokas A."/>
            <person name="Ruiz-Duenas F.J."/>
            <person name="Sabat G."/>
            <person name="Salamov A."/>
            <person name="Samejima M."/>
            <person name="Schmutz J."/>
            <person name="Slot J.C."/>
            <person name="St John F."/>
            <person name="Stenlid J."/>
            <person name="Sun H."/>
            <person name="Sun S."/>
            <person name="Syed K."/>
            <person name="Tsang A."/>
            <person name="Wiebenga A."/>
            <person name="Young D."/>
            <person name="Pisabarro A."/>
            <person name="Eastwood D.C."/>
            <person name="Martin F."/>
            <person name="Cullen D."/>
            <person name="Grigoriev I.V."/>
            <person name="Hibbett D.S."/>
        </authorList>
    </citation>
    <scope>NUCLEOTIDE SEQUENCE [LARGE SCALE GENOMIC DNA]</scope>
    <source>
        <strain evidence="1 2">ATCC 11539</strain>
    </source>
</reference>
<dbReference type="AlphaFoldDB" id="S7QMI6"/>